<dbReference type="Proteomes" id="UP000823851">
    <property type="component" value="Unassembled WGS sequence"/>
</dbReference>
<organism evidence="6 7">
    <name type="scientific">Candidatus Eisenbergiella stercorigallinarum</name>
    <dbReference type="NCBI Taxonomy" id="2838557"/>
    <lineage>
        <taxon>Bacteria</taxon>
        <taxon>Bacillati</taxon>
        <taxon>Bacillota</taxon>
        <taxon>Clostridia</taxon>
        <taxon>Lachnospirales</taxon>
        <taxon>Lachnospiraceae</taxon>
        <taxon>Eisenbergiella</taxon>
    </lineage>
</organism>
<accession>A0A9D2TZQ1</accession>
<gene>
    <name evidence="6" type="ORF">H9912_10400</name>
</gene>
<comment type="similarity">
    <text evidence="2">Belongs to the pseudouridine synthase RluA family.</text>
</comment>
<dbReference type="GO" id="GO:0000455">
    <property type="term" value="P:enzyme-directed rRNA pseudouridine synthesis"/>
    <property type="evidence" value="ECO:0007669"/>
    <property type="project" value="TreeGrafter"/>
</dbReference>
<comment type="caution">
    <text evidence="6">The sequence shown here is derived from an EMBL/GenBank/DDBJ whole genome shotgun (WGS) entry which is preliminary data.</text>
</comment>
<dbReference type="GO" id="GO:0009982">
    <property type="term" value="F:pseudouridine synthase activity"/>
    <property type="evidence" value="ECO:0007669"/>
    <property type="project" value="InterPro"/>
</dbReference>
<evidence type="ECO:0000256" key="4">
    <source>
        <dbReference type="ARBA" id="ARBA00033164"/>
    </source>
</evidence>
<dbReference type="Gene3D" id="3.30.2350.10">
    <property type="entry name" value="Pseudouridine synthase"/>
    <property type="match status" value="1"/>
</dbReference>
<dbReference type="PROSITE" id="PS01129">
    <property type="entry name" value="PSI_RLU"/>
    <property type="match status" value="1"/>
</dbReference>
<evidence type="ECO:0000256" key="3">
    <source>
        <dbReference type="ARBA" id="ARBA00031870"/>
    </source>
</evidence>
<dbReference type="InterPro" id="IPR006224">
    <property type="entry name" value="PsdUridine_synth_RluA-like_CS"/>
</dbReference>
<comment type="catalytic activity">
    <reaction evidence="1">
        <text>a uridine in RNA = a pseudouridine in RNA</text>
        <dbReference type="Rhea" id="RHEA:48348"/>
        <dbReference type="Rhea" id="RHEA-COMP:12068"/>
        <dbReference type="Rhea" id="RHEA-COMP:12069"/>
        <dbReference type="ChEBI" id="CHEBI:65314"/>
        <dbReference type="ChEBI" id="CHEBI:65315"/>
    </reaction>
</comment>
<evidence type="ECO:0000256" key="2">
    <source>
        <dbReference type="ARBA" id="ARBA00010876"/>
    </source>
</evidence>
<dbReference type="InterPro" id="IPR050188">
    <property type="entry name" value="RluA_PseudoU_synthase"/>
</dbReference>
<proteinExistence type="inferred from homology"/>
<reference evidence="6" key="2">
    <citation type="submission" date="2021-04" db="EMBL/GenBank/DDBJ databases">
        <authorList>
            <person name="Gilroy R."/>
        </authorList>
    </citation>
    <scope>NUCLEOTIDE SEQUENCE</scope>
    <source>
        <strain evidence="6">ChiHjej8B7-25341</strain>
    </source>
</reference>
<evidence type="ECO:0000313" key="7">
    <source>
        <dbReference type="Proteomes" id="UP000823851"/>
    </source>
</evidence>
<dbReference type="InterPro" id="IPR006145">
    <property type="entry name" value="PsdUridine_synth_RsuA/RluA"/>
</dbReference>
<dbReference type="GO" id="GO:0140098">
    <property type="term" value="F:catalytic activity, acting on RNA"/>
    <property type="evidence" value="ECO:0007669"/>
    <property type="project" value="UniProtKB-ARBA"/>
</dbReference>
<evidence type="ECO:0000313" key="6">
    <source>
        <dbReference type="EMBL" id="HJD32335.1"/>
    </source>
</evidence>
<protein>
    <recommendedName>
        <fullName evidence="3">RNA pseudouridylate synthase</fullName>
    </recommendedName>
    <alternativeName>
        <fullName evidence="4">RNA-uridine isomerase</fullName>
    </alternativeName>
</protein>
<dbReference type="Pfam" id="PF00849">
    <property type="entry name" value="PseudoU_synth_2"/>
    <property type="match status" value="1"/>
</dbReference>
<dbReference type="EMBL" id="DWUW01000296">
    <property type="protein sequence ID" value="HJD32335.1"/>
    <property type="molecule type" value="Genomic_DNA"/>
</dbReference>
<dbReference type="GO" id="GO:0003723">
    <property type="term" value="F:RNA binding"/>
    <property type="evidence" value="ECO:0007669"/>
    <property type="project" value="InterPro"/>
</dbReference>
<feature type="domain" description="Pseudouridine synthase RsuA/RluA-like" evidence="5">
    <location>
        <begin position="12"/>
        <end position="192"/>
    </location>
</feature>
<name>A0A9D2TZQ1_9FIRM</name>
<reference evidence="6" key="1">
    <citation type="journal article" date="2021" name="PeerJ">
        <title>Extensive microbial diversity within the chicken gut microbiome revealed by metagenomics and culture.</title>
        <authorList>
            <person name="Gilroy R."/>
            <person name="Ravi A."/>
            <person name="Getino M."/>
            <person name="Pursley I."/>
            <person name="Horton D.L."/>
            <person name="Alikhan N.F."/>
            <person name="Baker D."/>
            <person name="Gharbi K."/>
            <person name="Hall N."/>
            <person name="Watson M."/>
            <person name="Adriaenssens E.M."/>
            <person name="Foster-Nyarko E."/>
            <person name="Jarju S."/>
            <person name="Secka A."/>
            <person name="Antonio M."/>
            <person name="Oren A."/>
            <person name="Chaudhuri R.R."/>
            <person name="La Ragione R."/>
            <person name="Hildebrand F."/>
            <person name="Pallen M.J."/>
        </authorList>
    </citation>
    <scope>NUCLEOTIDE SEQUENCE</scope>
    <source>
        <strain evidence="6">ChiHjej8B7-25341</strain>
    </source>
</reference>
<evidence type="ECO:0000256" key="1">
    <source>
        <dbReference type="ARBA" id="ARBA00000073"/>
    </source>
</evidence>
<dbReference type="SUPFAM" id="SSF55120">
    <property type="entry name" value="Pseudouridine synthase"/>
    <property type="match status" value="1"/>
</dbReference>
<dbReference type="PANTHER" id="PTHR21600:SF87">
    <property type="entry name" value="RNA PSEUDOURIDYLATE SYNTHASE DOMAIN-CONTAINING PROTEIN 1"/>
    <property type="match status" value="1"/>
</dbReference>
<dbReference type="PANTHER" id="PTHR21600">
    <property type="entry name" value="MITOCHONDRIAL RNA PSEUDOURIDINE SYNTHASE"/>
    <property type="match status" value="1"/>
</dbReference>
<dbReference type="CDD" id="cd02869">
    <property type="entry name" value="PseudoU_synth_RluA_like"/>
    <property type="match status" value="1"/>
</dbReference>
<sequence>MKTQILWEDTQILVCLKPAGLAVQSARPGEADMVSELKNYLAASGKKDTPDRRKPPYLGVVHRLDQPVSGLLVFAKTPMAAASLSRQAAGNGMEKEYCALVYVQDPQRLAHISPEGYPDAGTGQGIELVDFLKKEPGQNLSRVVDARTPGAKRAQLRLWITDRQETQAGRVARVSVLLHTGRHHQIRVQLSHAGLPLLGDMRYGNGQSLACSRSLGIRSLCLCACRLDFTHPATGKKMVFRTEEFPWK</sequence>
<dbReference type="InterPro" id="IPR020103">
    <property type="entry name" value="PsdUridine_synth_cat_dom_sf"/>
</dbReference>
<evidence type="ECO:0000259" key="5">
    <source>
        <dbReference type="Pfam" id="PF00849"/>
    </source>
</evidence>
<dbReference type="AlphaFoldDB" id="A0A9D2TZQ1"/>